<proteinExistence type="predicted"/>
<feature type="non-terminal residue" evidence="2">
    <location>
        <position position="1"/>
    </location>
</feature>
<gene>
    <name evidence="2" type="ORF">GWI33_010436</name>
</gene>
<sequence length="105" mass="11320">VIEVLRIGGPSPQETGARGEREKDSRTASSATKKREQPQIRSRRACGCEKISRAGFTTDFAAPGYGPARERDGGLSLCDVAVVPSVRIRSFFSCAVLFGFIDISL</sequence>
<evidence type="ECO:0000313" key="3">
    <source>
        <dbReference type="Proteomes" id="UP000625711"/>
    </source>
</evidence>
<name>A0A834I8A7_RHYFE</name>
<reference evidence="2" key="1">
    <citation type="submission" date="2020-08" db="EMBL/GenBank/DDBJ databases">
        <title>Genome sequencing and assembly of the red palm weevil Rhynchophorus ferrugineus.</title>
        <authorList>
            <person name="Dias G.B."/>
            <person name="Bergman C.M."/>
            <person name="Manee M."/>
        </authorList>
    </citation>
    <scope>NUCLEOTIDE SEQUENCE</scope>
    <source>
        <strain evidence="2">AA-2017</strain>
        <tissue evidence="2">Whole larva</tissue>
    </source>
</reference>
<dbReference type="EMBL" id="JAACXV010007202">
    <property type="protein sequence ID" value="KAF7276362.1"/>
    <property type="molecule type" value="Genomic_DNA"/>
</dbReference>
<dbReference type="Proteomes" id="UP000625711">
    <property type="component" value="Unassembled WGS sequence"/>
</dbReference>
<protein>
    <submittedName>
        <fullName evidence="2">Uncharacterized protein</fullName>
    </submittedName>
</protein>
<comment type="caution">
    <text evidence="2">The sequence shown here is derived from an EMBL/GenBank/DDBJ whole genome shotgun (WGS) entry which is preliminary data.</text>
</comment>
<feature type="region of interest" description="Disordered" evidence="1">
    <location>
        <begin position="1"/>
        <end position="41"/>
    </location>
</feature>
<keyword evidence="3" id="KW-1185">Reference proteome</keyword>
<feature type="compositionally biased region" description="Basic and acidic residues" evidence="1">
    <location>
        <begin position="17"/>
        <end position="26"/>
    </location>
</feature>
<organism evidence="2 3">
    <name type="scientific">Rhynchophorus ferrugineus</name>
    <name type="common">Red palm weevil</name>
    <name type="synonym">Curculio ferrugineus</name>
    <dbReference type="NCBI Taxonomy" id="354439"/>
    <lineage>
        <taxon>Eukaryota</taxon>
        <taxon>Metazoa</taxon>
        <taxon>Ecdysozoa</taxon>
        <taxon>Arthropoda</taxon>
        <taxon>Hexapoda</taxon>
        <taxon>Insecta</taxon>
        <taxon>Pterygota</taxon>
        <taxon>Neoptera</taxon>
        <taxon>Endopterygota</taxon>
        <taxon>Coleoptera</taxon>
        <taxon>Polyphaga</taxon>
        <taxon>Cucujiformia</taxon>
        <taxon>Curculionidae</taxon>
        <taxon>Dryophthorinae</taxon>
        <taxon>Rhynchophorus</taxon>
    </lineage>
</organism>
<dbReference type="AlphaFoldDB" id="A0A834I8A7"/>
<evidence type="ECO:0000256" key="1">
    <source>
        <dbReference type="SAM" id="MobiDB-lite"/>
    </source>
</evidence>
<evidence type="ECO:0000313" key="2">
    <source>
        <dbReference type="EMBL" id="KAF7276362.1"/>
    </source>
</evidence>
<accession>A0A834I8A7</accession>